<sequence length="91" mass="10282">MNYIPILCHNQADLTMPTAAEKLSDIHRAIAYVKRSRGNETKAGLWKKLRVHVDKIKIEVAGTACHTVTYTPPYHSDLQPIQIAWAIVKCQ</sequence>
<organism evidence="1 2">
    <name type="scientific">Aphanomyces astaci</name>
    <name type="common">Crayfish plague agent</name>
    <dbReference type="NCBI Taxonomy" id="112090"/>
    <lineage>
        <taxon>Eukaryota</taxon>
        <taxon>Sar</taxon>
        <taxon>Stramenopiles</taxon>
        <taxon>Oomycota</taxon>
        <taxon>Saprolegniomycetes</taxon>
        <taxon>Saprolegniales</taxon>
        <taxon>Verrucalvaceae</taxon>
        <taxon>Aphanomyces</taxon>
    </lineage>
</organism>
<evidence type="ECO:0008006" key="3">
    <source>
        <dbReference type="Google" id="ProtNLM"/>
    </source>
</evidence>
<dbReference type="Proteomes" id="UP000283543">
    <property type="component" value="Unassembled WGS sequence"/>
</dbReference>
<gene>
    <name evidence="1" type="ORF">DYB34_010952</name>
</gene>
<feature type="non-terminal residue" evidence="1">
    <location>
        <position position="91"/>
    </location>
</feature>
<reference evidence="1 2" key="1">
    <citation type="submission" date="2018-08" db="EMBL/GenBank/DDBJ databases">
        <title>Aphanomyces genome sequencing and annotation.</title>
        <authorList>
            <person name="Minardi D."/>
            <person name="Oidtmann B."/>
            <person name="Van Der Giezen M."/>
            <person name="Studholme D.J."/>
        </authorList>
    </citation>
    <scope>NUCLEOTIDE SEQUENCE [LARGE SCALE GENOMIC DNA]</scope>
    <source>
        <strain evidence="1 2">Si</strain>
    </source>
</reference>
<proteinExistence type="predicted"/>
<name>A0A3R7A6Z6_APHAT</name>
<protein>
    <recommendedName>
        <fullName evidence="3">Tc1-like transposase DDE domain-containing protein</fullName>
    </recommendedName>
</protein>
<evidence type="ECO:0000313" key="1">
    <source>
        <dbReference type="EMBL" id="RHY53519.1"/>
    </source>
</evidence>
<comment type="caution">
    <text evidence="1">The sequence shown here is derived from an EMBL/GenBank/DDBJ whole genome shotgun (WGS) entry which is preliminary data.</text>
</comment>
<dbReference type="EMBL" id="QUTB01005753">
    <property type="protein sequence ID" value="RHY53519.1"/>
    <property type="molecule type" value="Genomic_DNA"/>
</dbReference>
<accession>A0A3R7A6Z6</accession>
<dbReference type="AlphaFoldDB" id="A0A3R7A6Z6"/>
<evidence type="ECO:0000313" key="2">
    <source>
        <dbReference type="Proteomes" id="UP000283543"/>
    </source>
</evidence>